<dbReference type="GeneID" id="28249069"/>
<evidence type="ECO:0008006" key="4">
    <source>
        <dbReference type="Google" id="ProtNLM"/>
    </source>
</evidence>
<accession>A0A1B1A0D3</accession>
<evidence type="ECO:0000313" key="3">
    <source>
        <dbReference type="Proteomes" id="UP000013243"/>
    </source>
</evidence>
<dbReference type="STRING" id="1265309.K529_004515"/>
<reference evidence="2 3" key="1">
    <citation type="journal article" date="2016" name="ISME J.">
        <title>Global occurrence and heterogeneity of the Roseobacter-clade species Ruegeria mobilis.</title>
        <authorList>
            <person name="Sonnenschein E."/>
            <person name="Gram L."/>
        </authorList>
    </citation>
    <scope>NUCLEOTIDE SEQUENCE [LARGE SCALE GENOMIC DNA]</scope>
    <source>
        <strain evidence="2 3">F1926</strain>
    </source>
</reference>
<dbReference type="Proteomes" id="UP000013243">
    <property type="component" value="Chromosome"/>
</dbReference>
<dbReference type="PROSITE" id="PS51257">
    <property type="entry name" value="PROKAR_LIPOPROTEIN"/>
    <property type="match status" value="1"/>
</dbReference>
<feature type="region of interest" description="Disordered" evidence="1">
    <location>
        <begin position="23"/>
        <end position="82"/>
    </location>
</feature>
<gene>
    <name evidence="2" type="ORF">K529_004515</name>
</gene>
<dbReference type="KEGG" id="rmb:K529_004515"/>
<dbReference type="RefSeq" id="WP_046002730.1">
    <property type="nucleotide sequence ID" value="NZ_CP015230.1"/>
</dbReference>
<feature type="compositionally biased region" description="Polar residues" evidence="1">
    <location>
        <begin position="58"/>
        <end position="74"/>
    </location>
</feature>
<organism evidence="2 3">
    <name type="scientific">Tritonibacter mobilis F1926</name>
    <dbReference type="NCBI Taxonomy" id="1265309"/>
    <lineage>
        <taxon>Bacteria</taxon>
        <taxon>Pseudomonadati</taxon>
        <taxon>Pseudomonadota</taxon>
        <taxon>Alphaproteobacteria</taxon>
        <taxon>Rhodobacterales</taxon>
        <taxon>Paracoccaceae</taxon>
        <taxon>Tritonibacter</taxon>
    </lineage>
</organism>
<dbReference type="AlphaFoldDB" id="A0A1B1A0D3"/>
<sequence length="253" mass="26333">MRVSGFLIAVSAMALVACSPQVPDSAAGVGDATSPFNAPPEVEAGRTLNGAPLVPASRLSTETSGTNANWQQPRPSGAAATANDDIAREAAAAISAAGQNSGQAPLEASPSNPAPALVGNPNLSDENNFEAVAARQTIESDAERIARQRAQYQVVTPTAVPDRPQDLAPNIVRYALSTSNPRGQRIYSRTGINLQARSQRHCAEYASADLAQTAFLEMGGPKRDRKALDPDGDGYACGWDPAPFRAAVRAQGD</sequence>
<evidence type="ECO:0000313" key="2">
    <source>
        <dbReference type="EMBL" id="ANP40023.1"/>
    </source>
</evidence>
<name>A0A1B1A0D3_9RHOB</name>
<dbReference type="EMBL" id="CP015230">
    <property type="protein sequence ID" value="ANP40023.1"/>
    <property type="molecule type" value="Genomic_DNA"/>
</dbReference>
<feature type="compositionally biased region" description="Low complexity" evidence="1">
    <location>
        <begin position="94"/>
        <end position="104"/>
    </location>
</feature>
<protein>
    <recommendedName>
        <fullName evidence="4">Excalibur calcium-binding domain-containing protein</fullName>
    </recommendedName>
</protein>
<proteinExistence type="predicted"/>
<feature type="region of interest" description="Disordered" evidence="1">
    <location>
        <begin position="94"/>
        <end position="123"/>
    </location>
</feature>
<evidence type="ECO:0000256" key="1">
    <source>
        <dbReference type="SAM" id="MobiDB-lite"/>
    </source>
</evidence>
<dbReference type="OrthoDB" id="7951357at2"/>